<dbReference type="Proteomes" id="UP000320386">
    <property type="component" value="Chromosome"/>
</dbReference>
<evidence type="ECO:0000313" key="5">
    <source>
        <dbReference type="Proteomes" id="UP000320386"/>
    </source>
</evidence>
<dbReference type="Gene3D" id="3.90.550.10">
    <property type="entry name" value="Spore Coat Polysaccharide Biosynthesis Protein SpsA, Chain A"/>
    <property type="match status" value="1"/>
</dbReference>
<dbReference type="KEGG" id="mcad:Pan265_22940"/>
<keyword evidence="5" id="KW-1185">Reference proteome</keyword>
<evidence type="ECO:0000313" key="4">
    <source>
        <dbReference type="EMBL" id="QDU72429.1"/>
    </source>
</evidence>
<dbReference type="InterPro" id="IPR029044">
    <property type="entry name" value="Nucleotide-diphossugar_trans"/>
</dbReference>
<dbReference type="Gene3D" id="3.40.50.2300">
    <property type="match status" value="1"/>
</dbReference>
<evidence type="ECO:0000259" key="3">
    <source>
        <dbReference type="PROSITE" id="PS50110"/>
    </source>
</evidence>
<gene>
    <name evidence="4" type="primary">pleD_4</name>
    <name evidence="4" type="ORF">Pan265_22940</name>
</gene>
<dbReference type="InterPro" id="IPR018641">
    <property type="entry name" value="Trfase_1_rSAM/seldom-assoc"/>
</dbReference>
<protein>
    <submittedName>
        <fullName evidence="4">Response regulator PleD</fullName>
    </submittedName>
</protein>
<dbReference type="SMART" id="SM00448">
    <property type="entry name" value="REC"/>
    <property type="match status" value="1"/>
</dbReference>
<dbReference type="Pfam" id="PF09837">
    <property type="entry name" value="DUF2064"/>
    <property type="match status" value="1"/>
</dbReference>
<dbReference type="InterPro" id="IPR011006">
    <property type="entry name" value="CheY-like_superfamily"/>
</dbReference>
<dbReference type="PROSITE" id="PS50110">
    <property type="entry name" value="RESPONSE_REGULATORY"/>
    <property type="match status" value="1"/>
</dbReference>
<dbReference type="GO" id="GO:0000160">
    <property type="term" value="P:phosphorelay signal transduction system"/>
    <property type="evidence" value="ECO:0007669"/>
    <property type="project" value="InterPro"/>
</dbReference>
<evidence type="ECO:0000256" key="2">
    <source>
        <dbReference type="PROSITE-ProRule" id="PRU00169"/>
    </source>
</evidence>
<name>A0A518BZP1_9BACT</name>
<organism evidence="4 5">
    <name type="scientific">Mucisphaera calidilacus</name>
    <dbReference type="NCBI Taxonomy" id="2527982"/>
    <lineage>
        <taxon>Bacteria</taxon>
        <taxon>Pseudomonadati</taxon>
        <taxon>Planctomycetota</taxon>
        <taxon>Phycisphaerae</taxon>
        <taxon>Phycisphaerales</taxon>
        <taxon>Phycisphaeraceae</taxon>
        <taxon>Mucisphaera</taxon>
    </lineage>
</organism>
<dbReference type="SUPFAM" id="SSF52172">
    <property type="entry name" value="CheY-like"/>
    <property type="match status" value="1"/>
</dbReference>
<sequence>MAKPPIAGRVKTRLAESLGEASATEVHRLMLTCVLDRLRHHCPGRHVLALDGYEAGMSGSSSESAEQAAVRATAEEAREIGWEVIGQSAGDLGERLQSAWSATGSGPVAFFGVDSPDVPAEALQRLWEFLENADLAVGPAEDGGFWTLVAKDLPEGIWREVPWGGTAVFNRLWDNLINLEVSRDRFPVWPDVDDLTDLRSLLRRLEGEEEASLVRLRERLEPITNGVASAVESGAEVSPGRDEPDYSTCRVLLVDDNQQNLELLEAYLEPLGCAIDATEDGIDAIKHLEQSTTHHLPDLVLLDVMMPRMSGFEVCRKIKDDPRTRSIPVMMVTALHEIGDVEKAVECGTDDFLSKPVNKMELLTRAKSLLKVRHLKRELEQAEARLLNRG</sequence>
<accession>A0A518BZP1</accession>
<dbReference type="AlphaFoldDB" id="A0A518BZP1"/>
<reference evidence="4 5" key="1">
    <citation type="submission" date="2019-02" db="EMBL/GenBank/DDBJ databases">
        <title>Deep-cultivation of Planctomycetes and their phenomic and genomic characterization uncovers novel biology.</title>
        <authorList>
            <person name="Wiegand S."/>
            <person name="Jogler M."/>
            <person name="Boedeker C."/>
            <person name="Pinto D."/>
            <person name="Vollmers J."/>
            <person name="Rivas-Marin E."/>
            <person name="Kohn T."/>
            <person name="Peeters S.H."/>
            <person name="Heuer A."/>
            <person name="Rast P."/>
            <person name="Oberbeckmann S."/>
            <person name="Bunk B."/>
            <person name="Jeske O."/>
            <person name="Meyerdierks A."/>
            <person name="Storesund J.E."/>
            <person name="Kallscheuer N."/>
            <person name="Luecker S."/>
            <person name="Lage O.M."/>
            <person name="Pohl T."/>
            <person name="Merkel B.J."/>
            <person name="Hornburger P."/>
            <person name="Mueller R.-W."/>
            <person name="Bruemmer F."/>
            <person name="Labrenz M."/>
            <person name="Spormann A.M."/>
            <person name="Op den Camp H."/>
            <person name="Overmann J."/>
            <person name="Amann R."/>
            <person name="Jetten M.S.M."/>
            <person name="Mascher T."/>
            <person name="Medema M.H."/>
            <person name="Devos D.P."/>
            <person name="Kaster A.-K."/>
            <person name="Ovreas L."/>
            <person name="Rohde M."/>
            <person name="Galperin M.Y."/>
            <person name="Jogler C."/>
        </authorList>
    </citation>
    <scope>NUCLEOTIDE SEQUENCE [LARGE SCALE GENOMIC DNA]</scope>
    <source>
        <strain evidence="4 5">Pan265</strain>
    </source>
</reference>
<proteinExistence type="predicted"/>
<feature type="domain" description="Response regulatory" evidence="3">
    <location>
        <begin position="250"/>
        <end position="370"/>
    </location>
</feature>
<dbReference type="Pfam" id="PF00072">
    <property type="entry name" value="Response_reg"/>
    <property type="match status" value="1"/>
</dbReference>
<dbReference type="SUPFAM" id="SSF53448">
    <property type="entry name" value="Nucleotide-diphospho-sugar transferases"/>
    <property type="match status" value="1"/>
</dbReference>
<dbReference type="InterPro" id="IPR001789">
    <property type="entry name" value="Sig_transdc_resp-reg_receiver"/>
</dbReference>
<evidence type="ECO:0000256" key="1">
    <source>
        <dbReference type="ARBA" id="ARBA00022553"/>
    </source>
</evidence>
<dbReference type="PANTHER" id="PTHR44591">
    <property type="entry name" value="STRESS RESPONSE REGULATOR PROTEIN 1"/>
    <property type="match status" value="1"/>
</dbReference>
<dbReference type="PANTHER" id="PTHR44591:SF3">
    <property type="entry name" value="RESPONSE REGULATORY DOMAIN-CONTAINING PROTEIN"/>
    <property type="match status" value="1"/>
</dbReference>
<keyword evidence="1 2" id="KW-0597">Phosphoprotein</keyword>
<dbReference type="EMBL" id="CP036280">
    <property type="protein sequence ID" value="QDU72429.1"/>
    <property type="molecule type" value="Genomic_DNA"/>
</dbReference>
<feature type="modified residue" description="4-aspartylphosphate" evidence="2">
    <location>
        <position position="303"/>
    </location>
</feature>
<dbReference type="InterPro" id="IPR050595">
    <property type="entry name" value="Bact_response_regulator"/>
</dbReference>